<dbReference type="Gene3D" id="1.10.287.130">
    <property type="match status" value="1"/>
</dbReference>
<feature type="transmembrane region" description="Helical" evidence="11">
    <location>
        <begin position="26"/>
        <end position="48"/>
    </location>
</feature>
<evidence type="ECO:0000256" key="2">
    <source>
        <dbReference type="ARBA" id="ARBA00004370"/>
    </source>
</evidence>
<dbReference type="SMART" id="SM00388">
    <property type="entry name" value="HisKA"/>
    <property type="match status" value="1"/>
</dbReference>
<dbReference type="Proteomes" id="UP000199657">
    <property type="component" value="Unassembled WGS sequence"/>
</dbReference>
<dbReference type="InterPro" id="IPR003594">
    <property type="entry name" value="HATPase_dom"/>
</dbReference>
<keyword evidence="11" id="KW-1133">Transmembrane helix</keyword>
<feature type="transmembrane region" description="Helical" evidence="11">
    <location>
        <begin position="186"/>
        <end position="204"/>
    </location>
</feature>
<evidence type="ECO:0000256" key="7">
    <source>
        <dbReference type="ARBA" id="ARBA00022777"/>
    </source>
</evidence>
<dbReference type="SUPFAM" id="SSF47384">
    <property type="entry name" value="Homodimeric domain of signal transducing histidine kinase"/>
    <property type="match status" value="1"/>
</dbReference>
<dbReference type="InterPro" id="IPR036097">
    <property type="entry name" value="HisK_dim/P_sf"/>
</dbReference>
<proteinExistence type="predicted"/>
<evidence type="ECO:0000259" key="12">
    <source>
        <dbReference type="PROSITE" id="PS50109"/>
    </source>
</evidence>
<dbReference type="Gene3D" id="6.10.340.10">
    <property type="match status" value="1"/>
</dbReference>
<dbReference type="AlphaFoldDB" id="A0A1H8TLH6"/>
<protein>
    <recommendedName>
        <fullName evidence="3">histidine kinase</fullName>
        <ecNumber evidence="3">2.7.13.3</ecNumber>
    </recommendedName>
</protein>
<evidence type="ECO:0000256" key="5">
    <source>
        <dbReference type="ARBA" id="ARBA00022679"/>
    </source>
</evidence>
<dbReference type="Pfam" id="PF02518">
    <property type="entry name" value="HATPase_c"/>
    <property type="match status" value="1"/>
</dbReference>
<dbReference type="RefSeq" id="WP_091643675.1">
    <property type="nucleotide sequence ID" value="NZ_FOEG01000004.1"/>
</dbReference>
<feature type="domain" description="Histidine kinase" evidence="12">
    <location>
        <begin position="290"/>
        <end position="496"/>
    </location>
</feature>
<dbReference type="CDD" id="cd00082">
    <property type="entry name" value="HisKA"/>
    <property type="match status" value="1"/>
</dbReference>
<keyword evidence="5" id="KW-0808">Transferase</keyword>
<keyword evidence="4" id="KW-0597">Phosphoprotein</keyword>
<dbReference type="GO" id="GO:0005524">
    <property type="term" value="F:ATP binding"/>
    <property type="evidence" value="ECO:0007669"/>
    <property type="project" value="UniProtKB-KW"/>
</dbReference>
<gene>
    <name evidence="14" type="ORF">SAMN04488052_104275</name>
</gene>
<dbReference type="Pfam" id="PF00512">
    <property type="entry name" value="HisKA"/>
    <property type="match status" value="1"/>
</dbReference>
<sequence>MTHATKLSRVITRLRNVWSHGYSLRWALILRVLLPLLVAMSLVTVVGLRTMEQAIETRMQEDVELVARAIRLPISDSLEKGEDASVRQALESVFRIGRVYGAYVYDDSGDLVAAVGAVNPTPESRELAERAADGERSGDFEQIQGQEVYSYFEPLTDSSGRISGLLQVTRRGSDFRDDIGRMRLQAFAFIGAAGVAISLLLLVGHRGAIGRHLASLAGSMSRIEAGEREHRASAEGPKEVRSLSTAFNTMLNSMEEAEQEIAQRRSEQARLEDELRHAEKLAAIGRLAAGVAHELGTPLSVIDGKAQRALRHADADSRQERSLEQIRAEVTRMEHIVRQLLEFARTSSRQFRWTRLGDLVGASLASLEDRLRELGAAVVVRGETPGPELYVDPVRIEQVLVNLMRNALQAGARQITVNWDDADPVTVTIDDNGPGVPEEIRPRLFEPFFTTKSVGDGTGLGLAVVHGIITEHGGAIAIGVSPDEGARFTLTLPREARPESEQIKGHDHG</sequence>
<keyword evidence="11" id="KW-0812">Transmembrane</keyword>
<dbReference type="InterPro" id="IPR003660">
    <property type="entry name" value="HAMP_dom"/>
</dbReference>
<keyword evidence="7" id="KW-0418">Kinase</keyword>
<evidence type="ECO:0000313" key="14">
    <source>
        <dbReference type="EMBL" id="SEO91434.1"/>
    </source>
</evidence>
<dbReference type="SMART" id="SM00387">
    <property type="entry name" value="HATPase_c"/>
    <property type="match status" value="1"/>
</dbReference>
<keyword evidence="9" id="KW-0902">Two-component regulatory system</keyword>
<evidence type="ECO:0000256" key="8">
    <source>
        <dbReference type="ARBA" id="ARBA00022840"/>
    </source>
</evidence>
<dbReference type="PRINTS" id="PR00344">
    <property type="entry name" value="BCTRLSENSOR"/>
</dbReference>
<dbReference type="PANTHER" id="PTHR43065:SF10">
    <property type="entry name" value="PEROXIDE STRESS-ACTIVATED HISTIDINE KINASE MAK3"/>
    <property type="match status" value="1"/>
</dbReference>
<keyword evidence="6" id="KW-0547">Nucleotide-binding</keyword>
<dbReference type="EC" id="2.7.13.3" evidence="3"/>
<evidence type="ECO:0000256" key="11">
    <source>
        <dbReference type="SAM" id="Phobius"/>
    </source>
</evidence>
<feature type="domain" description="HAMP" evidence="13">
    <location>
        <begin position="207"/>
        <end position="259"/>
    </location>
</feature>
<comment type="catalytic activity">
    <reaction evidence="1">
        <text>ATP + protein L-histidine = ADP + protein N-phospho-L-histidine.</text>
        <dbReference type="EC" id="2.7.13.3"/>
    </reaction>
</comment>
<dbReference type="InterPro" id="IPR004358">
    <property type="entry name" value="Sig_transdc_His_kin-like_C"/>
</dbReference>
<feature type="coiled-coil region" evidence="10">
    <location>
        <begin position="240"/>
        <end position="281"/>
    </location>
</feature>
<evidence type="ECO:0000259" key="13">
    <source>
        <dbReference type="PROSITE" id="PS50885"/>
    </source>
</evidence>
<dbReference type="InterPro" id="IPR005467">
    <property type="entry name" value="His_kinase_dom"/>
</dbReference>
<dbReference type="InterPro" id="IPR003661">
    <property type="entry name" value="HisK_dim/P_dom"/>
</dbReference>
<dbReference type="PROSITE" id="PS50109">
    <property type="entry name" value="HIS_KIN"/>
    <property type="match status" value="1"/>
</dbReference>
<dbReference type="SMART" id="SM00304">
    <property type="entry name" value="HAMP"/>
    <property type="match status" value="1"/>
</dbReference>
<name>A0A1H8TLH6_9GAMM</name>
<evidence type="ECO:0000256" key="3">
    <source>
        <dbReference type="ARBA" id="ARBA00012438"/>
    </source>
</evidence>
<reference evidence="14 15" key="1">
    <citation type="submission" date="2016-10" db="EMBL/GenBank/DDBJ databases">
        <authorList>
            <person name="de Groot N.N."/>
        </authorList>
    </citation>
    <scope>NUCLEOTIDE SEQUENCE [LARGE SCALE GENOMIC DNA]</scope>
    <source>
        <strain evidence="14 15">CGMCC 1.6291</strain>
    </source>
</reference>
<evidence type="ECO:0000256" key="10">
    <source>
        <dbReference type="SAM" id="Coils"/>
    </source>
</evidence>
<keyword evidence="8" id="KW-0067">ATP-binding</keyword>
<organism evidence="14 15">
    <name type="scientific">Aquisalimonas asiatica</name>
    <dbReference type="NCBI Taxonomy" id="406100"/>
    <lineage>
        <taxon>Bacteria</taxon>
        <taxon>Pseudomonadati</taxon>
        <taxon>Pseudomonadota</taxon>
        <taxon>Gammaproteobacteria</taxon>
        <taxon>Chromatiales</taxon>
        <taxon>Ectothiorhodospiraceae</taxon>
        <taxon>Aquisalimonas</taxon>
    </lineage>
</organism>
<dbReference type="PANTHER" id="PTHR43065">
    <property type="entry name" value="SENSOR HISTIDINE KINASE"/>
    <property type="match status" value="1"/>
</dbReference>
<keyword evidence="11" id="KW-0472">Membrane</keyword>
<keyword evidence="15" id="KW-1185">Reference proteome</keyword>
<comment type="subcellular location">
    <subcellularLocation>
        <location evidence="2">Membrane</location>
    </subcellularLocation>
</comment>
<dbReference type="GO" id="GO:0000155">
    <property type="term" value="F:phosphorelay sensor kinase activity"/>
    <property type="evidence" value="ECO:0007669"/>
    <property type="project" value="InterPro"/>
</dbReference>
<dbReference type="Pfam" id="PF00672">
    <property type="entry name" value="HAMP"/>
    <property type="match status" value="1"/>
</dbReference>
<dbReference type="OrthoDB" id="1931120at2"/>
<dbReference type="PROSITE" id="PS50885">
    <property type="entry name" value="HAMP"/>
    <property type="match status" value="1"/>
</dbReference>
<dbReference type="SUPFAM" id="SSF55874">
    <property type="entry name" value="ATPase domain of HSP90 chaperone/DNA topoisomerase II/histidine kinase"/>
    <property type="match status" value="1"/>
</dbReference>
<dbReference type="STRING" id="406100.SAMN04488052_104275"/>
<dbReference type="GO" id="GO:0016020">
    <property type="term" value="C:membrane"/>
    <property type="evidence" value="ECO:0007669"/>
    <property type="project" value="UniProtKB-SubCell"/>
</dbReference>
<evidence type="ECO:0000256" key="1">
    <source>
        <dbReference type="ARBA" id="ARBA00000085"/>
    </source>
</evidence>
<evidence type="ECO:0000256" key="9">
    <source>
        <dbReference type="ARBA" id="ARBA00023012"/>
    </source>
</evidence>
<evidence type="ECO:0000256" key="6">
    <source>
        <dbReference type="ARBA" id="ARBA00022741"/>
    </source>
</evidence>
<evidence type="ECO:0000313" key="15">
    <source>
        <dbReference type="Proteomes" id="UP000199657"/>
    </source>
</evidence>
<accession>A0A1H8TLH6</accession>
<keyword evidence="10" id="KW-0175">Coiled coil</keyword>
<dbReference type="Gene3D" id="3.30.565.10">
    <property type="entry name" value="Histidine kinase-like ATPase, C-terminal domain"/>
    <property type="match status" value="1"/>
</dbReference>
<dbReference type="InterPro" id="IPR036890">
    <property type="entry name" value="HATPase_C_sf"/>
</dbReference>
<dbReference type="EMBL" id="FOEG01000004">
    <property type="protein sequence ID" value="SEO91434.1"/>
    <property type="molecule type" value="Genomic_DNA"/>
</dbReference>
<evidence type="ECO:0000256" key="4">
    <source>
        <dbReference type="ARBA" id="ARBA00022553"/>
    </source>
</evidence>